<dbReference type="InterPro" id="IPR051807">
    <property type="entry name" value="Sec-metab_biosynth-assoc"/>
</dbReference>
<name>A0A368HFM9_9GAMM</name>
<protein>
    <recommendedName>
        <fullName evidence="2">YCII-related domain-containing protein</fullName>
    </recommendedName>
</protein>
<dbReference type="InterPro" id="IPR005545">
    <property type="entry name" value="YCII"/>
</dbReference>
<organism evidence="3 4">
    <name type="scientific">Acidiferrobacter thiooxydans</name>
    <dbReference type="NCBI Taxonomy" id="163359"/>
    <lineage>
        <taxon>Bacteria</taxon>
        <taxon>Pseudomonadati</taxon>
        <taxon>Pseudomonadota</taxon>
        <taxon>Gammaproteobacteria</taxon>
        <taxon>Acidiferrobacterales</taxon>
        <taxon>Acidiferrobacteraceae</taxon>
        <taxon>Acidiferrobacter</taxon>
    </lineage>
</organism>
<sequence>MLYMILGTLAPDSSARREAARPGHLDRLRTLQDEGRLVLAGPCPAVDSPDPGPAGYSASLIVAEFPSLAAAHAWASEDPYTRAAVYEDVTVRPFRQVLP</sequence>
<reference evidence="3 4" key="1">
    <citation type="submission" date="2018-02" db="EMBL/GenBank/DDBJ databases">
        <title>Insights into the biology of acidophilic members of the Acidiferrobacteraceae family derived from comparative genomic analyses.</title>
        <authorList>
            <person name="Issotta F."/>
            <person name="Thyssen C."/>
            <person name="Mena C."/>
            <person name="Moya A."/>
            <person name="Bellenberg S."/>
            <person name="Sproer C."/>
            <person name="Covarrubias P.C."/>
            <person name="Sand W."/>
            <person name="Quatrini R."/>
            <person name="Vera M."/>
        </authorList>
    </citation>
    <scope>NUCLEOTIDE SEQUENCE [LARGE SCALE GENOMIC DNA]</scope>
    <source>
        <strain evidence="4">m-1</strain>
    </source>
</reference>
<evidence type="ECO:0000313" key="3">
    <source>
        <dbReference type="EMBL" id="RCN55999.1"/>
    </source>
</evidence>
<dbReference type="EMBL" id="PSYR01000002">
    <property type="protein sequence ID" value="RCN55999.1"/>
    <property type="molecule type" value="Genomic_DNA"/>
</dbReference>
<dbReference type="SUPFAM" id="SSF54909">
    <property type="entry name" value="Dimeric alpha+beta barrel"/>
    <property type="match status" value="1"/>
</dbReference>
<evidence type="ECO:0000313" key="4">
    <source>
        <dbReference type="Proteomes" id="UP000253250"/>
    </source>
</evidence>
<feature type="domain" description="YCII-related" evidence="2">
    <location>
        <begin position="1"/>
        <end position="95"/>
    </location>
</feature>
<evidence type="ECO:0000259" key="2">
    <source>
        <dbReference type="Pfam" id="PF03795"/>
    </source>
</evidence>
<dbReference type="PANTHER" id="PTHR33606">
    <property type="entry name" value="PROTEIN YCII"/>
    <property type="match status" value="1"/>
</dbReference>
<proteinExistence type="inferred from homology"/>
<keyword evidence="4" id="KW-1185">Reference proteome</keyword>
<dbReference type="AlphaFoldDB" id="A0A368HFM9"/>
<comment type="similarity">
    <text evidence="1">Belongs to the YciI family.</text>
</comment>
<dbReference type="Gene3D" id="3.30.70.1060">
    <property type="entry name" value="Dimeric alpha+beta barrel"/>
    <property type="match status" value="1"/>
</dbReference>
<dbReference type="Proteomes" id="UP000253250">
    <property type="component" value="Unassembled WGS sequence"/>
</dbReference>
<dbReference type="RefSeq" id="WP_114282969.1">
    <property type="nucleotide sequence ID" value="NZ_PSYR01000002.1"/>
</dbReference>
<dbReference type="OrthoDB" id="9797014at2"/>
<dbReference type="NCBIfam" id="NF008473">
    <property type="entry name" value="PRK11370.1"/>
    <property type="match status" value="1"/>
</dbReference>
<dbReference type="Pfam" id="PF03795">
    <property type="entry name" value="YCII"/>
    <property type="match status" value="1"/>
</dbReference>
<dbReference type="InterPro" id="IPR011008">
    <property type="entry name" value="Dimeric_a/b-barrel"/>
</dbReference>
<dbReference type="PANTHER" id="PTHR33606:SF3">
    <property type="entry name" value="PROTEIN YCII"/>
    <property type="match status" value="1"/>
</dbReference>
<accession>A0A368HFM9</accession>
<evidence type="ECO:0000256" key="1">
    <source>
        <dbReference type="ARBA" id="ARBA00007689"/>
    </source>
</evidence>
<comment type="caution">
    <text evidence="3">The sequence shown here is derived from an EMBL/GenBank/DDBJ whole genome shotgun (WGS) entry which is preliminary data.</text>
</comment>
<gene>
    <name evidence="3" type="ORF">C4900_08905</name>
</gene>